<gene>
    <name evidence="1" type="ORF">QR46_1643</name>
</gene>
<dbReference type="AlphaFoldDB" id="A0A132NWB1"/>
<dbReference type="InterPro" id="IPR036770">
    <property type="entry name" value="Ankyrin_rpt-contain_sf"/>
</dbReference>
<evidence type="ECO:0008006" key="3">
    <source>
        <dbReference type="Google" id="ProtNLM"/>
    </source>
</evidence>
<dbReference type="SUPFAM" id="SSF48403">
    <property type="entry name" value="Ankyrin repeat"/>
    <property type="match status" value="1"/>
</dbReference>
<accession>A0A132NWB1</accession>
<reference evidence="1 2" key="1">
    <citation type="journal article" date="2015" name="Mol. Biochem. Parasitol.">
        <title>Identification of polymorphic genes for use in assemblage B genotyping assays through comparative genomics of multiple assemblage B Giardia duodenalis isolates.</title>
        <authorList>
            <person name="Wielinga C."/>
            <person name="Thompson R.C."/>
            <person name="Monis P."/>
            <person name="Ryan U."/>
        </authorList>
    </citation>
    <scope>NUCLEOTIDE SEQUENCE [LARGE SCALE GENOMIC DNA]</scope>
    <source>
        <strain evidence="1 2">BAH15c1</strain>
    </source>
</reference>
<name>A0A132NWB1_GIAIN</name>
<dbReference type="EMBL" id="JXTI01000035">
    <property type="protein sequence ID" value="KWX14359.1"/>
    <property type="molecule type" value="Genomic_DNA"/>
</dbReference>
<protein>
    <recommendedName>
        <fullName evidence="3">Ankyrin repeat protein</fullName>
    </recommendedName>
</protein>
<sequence>MLWVDMLHICQQQLFPSRLEDAFVTAASTCDPQLLLRCLLSAAQYGNIQAASIINKVAHDRTYPTKHTALSIAVEYRQEAIAKMLLLTEAAVTRVTTAMSRVIMGDQLSNVDAQIASSKESCFRELTERDIVGRSLVEYCVIFRRTALLKRIIEQIVAFNLDTSLLCTLYHEPVIFLAIREKDIDSVVALYDFCCHHCLDRNIDGQSIYTYSTCTGASAIAQWISKYRSYHTSTQPYSKSSWSGSYLDTNLIVDKRKYASSAKSTGLNTTFSKVSRRSQFGNESEYQHLDDTLTFTISKEKAGHSNEKLEPLLSMLLFELDEEVHNGGTSNSMLDPDAYIKAFNLSYSEIVKQLALIDGDQTLQRNVHSLLHVKPMVVNIVRASFYSTLDASAVIASQDKPQLAELSAVKVYCMHPVFSLNVIVKPPGTTVVQEALLRSEEVLGFTPFSDPQRFMRLNPLNHDSALVTLRWFLNASISDITRTFLQCNPLVEATSDQSSLAQLETGADLVMHNSSPYFEAVPPCNIQCEGDNGHPLVLTNFSGGMREIATQLQDEYIFVSDYLILGLTGKYVRNMFKPGWRWRPKDQPTLCTKHASCQHLCPSTIRPVCMYAEIEQLLRYTRRKISSR</sequence>
<dbReference type="Gene3D" id="1.25.40.20">
    <property type="entry name" value="Ankyrin repeat-containing domain"/>
    <property type="match status" value="1"/>
</dbReference>
<dbReference type="VEuPathDB" id="GiardiaDB:QR46_1643"/>
<evidence type="ECO:0000313" key="2">
    <source>
        <dbReference type="Proteomes" id="UP000070089"/>
    </source>
</evidence>
<comment type="caution">
    <text evidence="1">The sequence shown here is derived from an EMBL/GenBank/DDBJ whole genome shotgun (WGS) entry which is preliminary data.</text>
</comment>
<proteinExistence type="predicted"/>
<organism evidence="1 2">
    <name type="scientific">Giardia duodenalis assemblage B</name>
    <dbReference type="NCBI Taxonomy" id="1394984"/>
    <lineage>
        <taxon>Eukaryota</taxon>
        <taxon>Metamonada</taxon>
        <taxon>Diplomonadida</taxon>
        <taxon>Hexamitidae</taxon>
        <taxon>Giardiinae</taxon>
        <taxon>Giardia</taxon>
    </lineage>
</organism>
<evidence type="ECO:0000313" key="1">
    <source>
        <dbReference type="EMBL" id="KWX14359.1"/>
    </source>
</evidence>
<dbReference type="OrthoDB" id="10327987at2759"/>
<dbReference type="Proteomes" id="UP000070089">
    <property type="component" value="Unassembled WGS sequence"/>
</dbReference>